<evidence type="ECO:0000313" key="2">
    <source>
        <dbReference type="Proteomes" id="UP001331761"/>
    </source>
</evidence>
<protein>
    <submittedName>
        <fullName evidence="1">Uncharacterized protein</fullName>
    </submittedName>
</protein>
<accession>A0AAN8F2J6</accession>
<keyword evidence="2" id="KW-1185">Reference proteome</keyword>
<gene>
    <name evidence="1" type="ORF">GCK32_017697</name>
</gene>
<evidence type="ECO:0000313" key="1">
    <source>
        <dbReference type="EMBL" id="KAK5972165.1"/>
    </source>
</evidence>
<feature type="non-terminal residue" evidence="1">
    <location>
        <position position="175"/>
    </location>
</feature>
<comment type="caution">
    <text evidence="1">The sequence shown here is derived from an EMBL/GenBank/DDBJ whole genome shotgun (WGS) entry which is preliminary data.</text>
</comment>
<organism evidence="1 2">
    <name type="scientific">Trichostrongylus colubriformis</name>
    <name type="common">Black scour worm</name>
    <dbReference type="NCBI Taxonomy" id="6319"/>
    <lineage>
        <taxon>Eukaryota</taxon>
        <taxon>Metazoa</taxon>
        <taxon>Ecdysozoa</taxon>
        <taxon>Nematoda</taxon>
        <taxon>Chromadorea</taxon>
        <taxon>Rhabditida</taxon>
        <taxon>Rhabditina</taxon>
        <taxon>Rhabditomorpha</taxon>
        <taxon>Strongyloidea</taxon>
        <taxon>Trichostrongylidae</taxon>
        <taxon>Trichostrongylus</taxon>
    </lineage>
</organism>
<sequence>MSWVKVFPREHVGSPFHDDRVRNPTIKEFLMDEEEGSMLEEVSLLPIEELTSLMCGRTVYSYIEESFLGLDLKEFCNRFQEEHKKIRLRDLSERDHIYKRSARLLNHEGCNEEFLSPGAINTYLTELLYEVIDLTSWYPSLVREFCSRLTQRLIQAKAGEQLLDSSFSKYRLHEL</sequence>
<proteinExistence type="predicted"/>
<dbReference type="Proteomes" id="UP001331761">
    <property type="component" value="Unassembled WGS sequence"/>
</dbReference>
<dbReference type="EMBL" id="WIXE01016927">
    <property type="protein sequence ID" value="KAK5972165.1"/>
    <property type="molecule type" value="Genomic_DNA"/>
</dbReference>
<reference evidence="1 2" key="1">
    <citation type="submission" date="2019-10" db="EMBL/GenBank/DDBJ databases">
        <title>Assembly and Annotation for the nematode Trichostrongylus colubriformis.</title>
        <authorList>
            <person name="Martin J."/>
        </authorList>
    </citation>
    <scope>NUCLEOTIDE SEQUENCE [LARGE SCALE GENOMIC DNA]</scope>
    <source>
        <strain evidence="1">G859</strain>
        <tissue evidence="1">Whole worm</tissue>
    </source>
</reference>
<dbReference type="AlphaFoldDB" id="A0AAN8F2J6"/>
<name>A0AAN8F2J6_TRICO</name>